<evidence type="ECO:0000313" key="1">
    <source>
        <dbReference type="EMBL" id="AKH39030.1"/>
    </source>
</evidence>
<reference evidence="1 3" key="2">
    <citation type="journal article" date="2016" name="Genome Announc.">
        <title>Genome Sequence of Nitrosomonas communis Strain Nm2, a Mesophilic Ammonia-Oxidizing Bacterium Isolated from Mediterranean Soil.</title>
        <authorList>
            <person name="Kozlowski J.A."/>
            <person name="Kits K.D."/>
            <person name="Stein L.Y."/>
        </authorList>
    </citation>
    <scope>NUCLEOTIDE SEQUENCE [LARGE SCALE GENOMIC DNA]</scope>
    <source>
        <strain evidence="1 3">Nm2</strain>
    </source>
</reference>
<accession>A0A0F7KF04</accession>
<dbReference type="InterPro" id="IPR007523">
    <property type="entry name" value="NDUFAF3/AAMDC"/>
</dbReference>
<dbReference type="EMBL" id="CP011451">
    <property type="protein sequence ID" value="AKH39030.1"/>
    <property type="molecule type" value="Genomic_DNA"/>
</dbReference>
<dbReference type="Gene3D" id="3.40.1230.10">
    <property type="entry name" value="MTH938-like"/>
    <property type="match status" value="1"/>
</dbReference>
<keyword evidence="3" id="KW-1185">Reference proteome</keyword>
<dbReference type="CDD" id="cd05560">
    <property type="entry name" value="Xcc1710_like"/>
    <property type="match status" value="1"/>
</dbReference>
<proteinExistence type="predicted"/>
<organism evidence="1 3">
    <name type="scientific">Nitrosomonas communis</name>
    <dbReference type="NCBI Taxonomy" id="44574"/>
    <lineage>
        <taxon>Bacteria</taxon>
        <taxon>Pseudomonadati</taxon>
        <taxon>Pseudomonadota</taxon>
        <taxon>Betaproteobacteria</taxon>
        <taxon>Nitrosomonadales</taxon>
        <taxon>Nitrosomonadaceae</taxon>
        <taxon>Nitrosomonas</taxon>
    </lineage>
</organism>
<sequence length="122" mass="13686">MKLHLSEHEGINIFTSYGEGYVTINQIRYEDNLIVLPDHIIENWQIESIEQLETAHFDCIRPFQPEIILLGTGAALRFPDPKLMKAMVSSGIGLEVMDTQAGCRTYNILSAEGRRVAAALII</sequence>
<dbReference type="AlphaFoldDB" id="A0A0F7KF04"/>
<evidence type="ECO:0000313" key="3">
    <source>
        <dbReference type="Proteomes" id="UP000034156"/>
    </source>
</evidence>
<dbReference type="InterPro" id="IPR036748">
    <property type="entry name" value="MTH938-like_sf"/>
</dbReference>
<protein>
    <recommendedName>
        <fullName evidence="5">Xcc1710-like domain-containing protein</fullName>
    </recommendedName>
</protein>
<reference evidence="3" key="1">
    <citation type="submission" date="2015-05" db="EMBL/GenBank/DDBJ databases">
        <title>Draft genome of Nitrosomonas communis strain Nm2.</title>
        <authorList>
            <person name="Kozlowski J.A."/>
            <person name="Kits K.D."/>
            <person name="Stein L.Y."/>
        </authorList>
    </citation>
    <scope>NUCLEOTIDE SEQUENCE [LARGE SCALE GENOMIC DNA]</scope>
    <source>
        <strain evidence="3">Nm2</strain>
    </source>
</reference>
<gene>
    <name evidence="1" type="ORF">AAW31_16400</name>
    <name evidence="2" type="ORF">BCL69_10604</name>
</gene>
<dbReference type="EMBL" id="VNHT01000060">
    <property type="protein sequence ID" value="TYP80408.1"/>
    <property type="molecule type" value="Genomic_DNA"/>
</dbReference>
<dbReference type="Proteomes" id="UP000324176">
    <property type="component" value="Unassembled WGS sequence"/>
</dbReference>
<reference evidence="2 4" key="3">
    <citation type="submission" date="2019-07" db="EMBL/GenBank/DDBJ databases">
        <title>Active sludge and wastewater microbial communities from Klosterneuburg, Austria.</title>
        <authorList>
            <person name="Wagner M."/>
        </authorList>
    </citation>
    <scope>NUCLEOTIDE SEQUENCE [LARGE SCALE GENOMIC DNA]</scope>
    <source>
        <strain evidence="2 4">Nm2</strain>
    </source>
</reference>
<dbReference type="Proteomes" id="UP000034156">
    <property type="component" value="Chromosome"/>
</dbReference>
<dbReference type="SUPFAM" id="SSF64076">
    <property type="entry name" value="MTH938-like"/>
    <property type="match status" value="1"/>
</dbReference>
<dbReference type="KEGG" id="nco:AAW31_16400"/>
<dbReference type="PATRIC" id="fig|44574.3.peg.3961"/>
<evidence type="ECO:0000313" key="2">
    <source>
        <dbReference type="EMBL" id="TYP80408.1"/>
    </source>
</evidence>
<evidence type="ECO:0008006" key="5">
    <source>
        <dbReference type="Google" id="ProtNLM"/>
    </source>
</evidence>
<dbReference type="OrthoDB" id="9800373at2"/>
<dbReference type="PANTHER" id="PTHR21192">
    <property type="entry name" value="NUCLEAR PROTEIN E3-3"/>
    <property type="match status" value="1"/>
</dbReference>
<evidence type="ECO:0000313" key="4">
    <source>
        <dbReference type="Proteomes" id="UP000324176"/>
    </source>
</evidence>
<dbReference type="RefSeq" id="WP_046851060.1">
    <property type="nucleotide sequence ID" value="NZ_CP011451.1"/>
</dbReference>
<name>A0A0F7KF04_9PROT</name>
<dbReference type="PANTHER" id="PTHR21192:SF2">
    <property type="entry name" value="NADH DEHYDROGENASE [UBIQUINONE] 1 ALPHA SUBCOMPLEX ASSEMBLY FACTOR 3"/>
    <property type="match status" value="1"/>
</dbReference>
<dbReference type="Pfam" id="PF04430">
    <property type="entry name" value="DUF498"/>
    <property type="match status" value="1"/>
</dbReference>